<dbReference type="SUPFAM" id="SSF55909">
    <property type="entry name" value="Pentein"/>
    <property type="match status" value="1"/>
</dbReference>
<sequence length="367" mass="40216">MTNTTGVGRAPAESCTRVSVPEREVSRLGGVRWFMPGEAWPHERTWMAWPTRRDLWGDELGPIQQTIVRLARAIAEVEPVTLVVPPEHACIAAAACAPRVSILPMPIDDIWMRDTGPCFLLDEHGDLAAGILNFNGWGGKQAHDHDATLARRIAEHLGIPQVASDVVGEGGGLEVDGAGTLLAAASCWQNANRNPGRSRAQIEESLRRLLGVDHFIWVPGLAGRDITDGHIDGIARFVRPGVVLVELPAEDDPRDPAWVSAIETRDLLREAHDLGGKRLEVVEVRQPRTVRSRRRDFVNSYVNFHVANHAVFAPEFGDLRADRATKEILAGLFPGRQIVQLNVDRICEGGGGIHCVTQQQPQRATPV</sequence>
<dbReference type="EMBL" id="CP089984">
    <property type="protein sequence ID" value="WXB18032.1"/>
    <property type="molecule type" value="Genomic_DNA"/>
</dbReference>
<dbReference type="PANTHER" id="PTHR31377:SF0">
    <property type="entry name" value="AGMATINE DEIMINASE-RELATED"/>
    <property type="match status" value="1"/>
</dbReference>
<organism evidence="2 3">
    <name type="scientific">Pendulispora albinea</name>
    <dbReference type="NCBI Taxonomy" id="2741071"/>
    <lineage>
        <taxon>Bacteria</taxon>
        <taxon>Pseudomonadati</taxon>
        <taxon>Myxococcota</taxon>
        <taxon>Myxococcia</taxon>
        <taxon>Myxococcales</taxon>
        <taxon>Sorangiineae</taxon>
        <taxon>Pendulisporaceae</taxon>
        <taxon>Pendulispora</taxon>
    </lineage>
</organism>
<evidence type="ECO:0000313" key="2">
    <source>
        <dbReference type="EMBL" id="WXB18032.1"/>
    </source>
</evidence>
<accession>A0ABZ2M4V4</accession>
<dbReference type="Pfam" id="PF04371">
    <property type="entry name" value="PAD_porph"/>
    <property type="match status" value="1"/>
</dbReference>
<dbReference type="Gene3D" id="3.75.10.10">
    <property type="entry name" value="L-arginine/glycine Amidinotransferase, Chain A"/>
    <property type="match status" value="1"/>
</dbReference>
<gene>
    <name evidence="2" type="ORF">LZC94_12320</name>
</gene>
<protein>
    <submittedName>
        <fullName evidence="2">Agmatine deiminase family protein</fullName>
    </submittedName>
</protein>
<proteinExistence type="predicted"/>
<evidence type="ECO:0000313" key="3">
    <source>
        <dbReference type="Proteomes" id="UP001370348"/>
    </source>
</evidence>
<dbReference type="RefSeq" id="WP_394827672.1">
    <property type="nucleotide sequence ID" value="NZ_CP089984.1"/>
</dbReference>
<dbReference type="Proteomes" id="UP001370348">
    <property type="component" value="Chromosome"/>
</dbReference>
<dbReference type="InterPro" id="IPR007466">
    <property type="entry name" value="Peptidyl-Arg-deiminase_porph"/>
</dbReference>
<evidence type="ECO:0000256" key="1">
    <source>
        <dbReference type="ARBA" id="ARBA00022801"/>
    </source>
</evidence>
<name>A0ABZ2M4V4_9BACT</name>
<keyword evidence="3" id="KW-1185">Reference proteome</keyword>
<dbReference type="PANTHER" id="PTHR31377">
    <property type="entry name" value="AGMATINE DEIMINASE-RELATED"/>
    <property type="match status" value="1"/>
</dbReference>
<reference evidence="2 3" key="1">
    <citation type="submission" date="2021-12" db="EMBL/GenBank/DDBJ databases">
        <title>Discovery of the Pendulisporaceae a myxobacterial family with distinct sporulation behavior and unique specialized metabolism.</title>
        <authorList>
            <person name="Garcia R."/>
            <person name="Popoff A."/>
            <person name="Bader C.D."/>
            <person name="Loehr J."/>
            <person name="Walesch S."/>
            <person name="Walt C."/>
            <person name="Boldt J."/>
            <person name="Bunk B."/>
            <person name="Haeckl F.J.F.P.J."/>
            <person name="Gunesch A.P."/>
            <person name="Birkelbach J."/>
            <person name="Nuebel U."/>
            <person name="Pietschmann T."/>
            <person name="Bach T."/>
            <person name="Mueller R."/>
        </authorList>
    </citation>
    <scope>NUCLEOTIDE SEQUENCE [LARGE SCALE GENOMIC DNA]</scope>
    <source>
        <strain evidence="2 3">MSr11954</strain>
    </source>
</reference>
<keyword evidence="1" id="KW-0378">Hydrolase</keyword>